<dbReference type="AlphaFoldDB" id="A0A0A9AWJ1"/>
<proteinExistence type="predicted"/>
<protein>
    <submittedName>
        <fullName evidence="1">Uncharacterized protein</fullName>
    </submittedName>
</protein>
<name>A0A0A9AWJ1_ARUDO</name>
<evidence type="ECO:0000313" key="1">
    <source>
        <dbReference type="EMBL" id="JAD55496.1"/>
    </source>
</evidence>
<sequence length="16" mass="1845">MSYVILIAFFLSCLPK</sequence>
<reference evidence="1" key="2">
    <citation type="journal article" date="2015" name="Data Brief">
        <title>Shoot transcriptome of the giant reed, Arundo donax.</title>
        <authorList>
            <person name="Barrero R.A."/>
            <person name="Guerrero F.D."/>
            <person name="Moolhuijzen P."/>
            <person name="Goolsby J.A."/>
            <person name="Tidwell J."/>
            <person name="Bellgard S.E."/>
            <person name="Bellgard M.I."/>
        </authorList>
    </citation>
    <scope>NUCLEOTIDE SEQUENCE</scope>
    <source>
        <tissue evidence="1">Shoot tissue taken approximately 20 cm above the soil surface</tissue>
    </source>
</reference>
<reference evidence="1" key="1">
    <citation type="submission" date="2014-09" db="EMBL/GenBank/DDBJ databases">
        <authorList>
            <person name="Magalhaes I.L.F."/>
            <person name="Oliveira U."/>
            <person name="Santos F.R."/>
            <person name="Vidigal T.H.D.A."/>
            <person name="Brescovit A.D."/>
            <person name="Santos A.J."/>
        </authorList>
    </citation>
    <scope>NUCLEOTIDE SEQUENCE</scope>
    <source>
        <tissue evidence="1">Shoot tissue taken approximately 20 cm above the soil surface</tissue>
    </source>
</reference>
<dbReference type="EMBL" id="GBRH01242399">
    <property type="protein sequence ID" value="JAD55496.1"/>
    <property type="molecule type" value="Transcribed_RNA"/>
</dbReference>
<organism evidence="1">
    <name type="scientific">Arundo donax</name>
    <name type="common">Giant reed</name>
    <name type="synonym">Donax arundinaceus</name>
    <dbReference type="NCBI Taxonomy" id="35708"/>
    <lineage>
        <taxon>Eukaryota</taxon>
        <taxon>Viridiplantae</taxon>
        <taxon>Streptophyta</taxon>
        <taxon>Embryophyta</taxon>
        <taxon>Tracheophyta</taxon>
        <taxon>Spermatophyta</taxon>
        <taxon>Magnoliopsida</taxon>
        <taxon>Liliopsida</taxon>
        <taxon>Poales</taxon>
        <taxon>Poaceae</taxon>
        <taxon>PACMAD clade</taxon>
        <taxon>Arundinoideae</taxon>
        <taxon>Arundineae</taxon>
        <taxon>Arundo</taxon>
    </lineage>
</organism>
<accession>A0A0A9AWJ1</accession>